<evidence type="ECO:0000313" key="10">
    <source>
        <dbReference type="EMBL" id="OOS26313.1"/>
    </source>
</evidence>
<gene>
    <name evidence="10" type="ORF">B0680_00480</name>
</gene>
<evidence type="ECO:0008006" key="12">
    <source>
        <dbReference type="Google" id="ProtNLM"/>
    </source>
</evidence>
<dbReference type="Pfam" id="PF24575">
    <property type="entry name" value="TPR_Slam"/>
    <property type="match status" value="1"/>
</dbReference>
<comment type="subcellular location">
    <subcellularLocation>
        <location evidence="1">Cell outer membrane</location>
        <topology evidence="1">Multi-pass membrane protein</topology>
    </subcellularLocation>
</comment>
<keyword evidence="5" id="KW-0472">Membrane</keyword>
<dbReference type="InterPro" id="IPR011990">
    <property type="entry name" value="TPR-like_helical_dom_sf"/>
</dbReference>
<evidence type="ECO:0000256" key="7">
    <source>
        <dbReference type="ARBA" id="ARBA00023609"/>
    </source>
</evidence>
<accession>A0A1T0CVF0</accession>
<feature type="domain" description="Surface lipoprotein assembly modifier N-terminal TPR repeats region" evidence="9">
    <location>
        <begin position="8"/>
        <end position="93"/>
    </location>
</feature>
<dbReference type="AlphaFoldDB" id="A0A1T0CVF0"/>
<evidence type="ECO:0000256" key="6">
    <source>
        <dbReference type="ARBA" id="ARBA00023237"/>
    </source>
</evidence>
<keyword evidence="4" id="KW-0732">Signal</keyword>
<dbReference type="EMBL" id="MUYU01000002">
    <property type="protein sequence ID" value="OOS26313.1"/>
    <property type="molecule type" value="Genomic_DNA"/>
</dbReference>
<proteinExistence type="inferred from homology"/>
<evidence type="ECO:0000259" key="8">
    <source>
        <dbReference type="Pfam" id="PF04575"/>
    </source>
</evidence>
<dbReference type="InterPro" id="IPR057556">
    <property type="entry name" value="TPR_Slam"/>
</dbReference>
<reference evidence="10 11" key="1">
    <citation type="submission" date="2017-02" db="EMBL/GenBank/DDBJ databases">
        <title>Draft genome sequence of Moraxella pluranimalium CCUG 54913T type strain.</title>
        <authorList>
            <person name="Salva-Serra F."/>
            <person name="Engstrom-Jakobsson H."/>
            <person name="Thorell K."/>
            <person name="Jaen-Luchoro D."/>
            <person name="Gonzales-Siles L."/>
            <person name="Karlsson R."/>
            <person name="Yazdan S."/>
            <person name="Boulund F."/>
            <person name="Johnning A."/>
            <person name="Engstrand L."/>
            <person name="Kristiansson E."/>
            <person name="Moore E."/>
        </authorList>
    </citation>
    <scope>NUCLEOTIDE SEQUENCE [LARGE SCALE GENOMIC DNA]</scope>
    <source>
        <strain evidence="10 11">CCUG 54913</strain>
    </source>
</reference>
<dbReference type="Gene3D" id="1.25.40.10">
    <property type="entry name" value="Tetratricopeptide repeat domain"/>
    <property type="match status" value="1"/>
</dbReference>
<keyword evidence="11" id="KW-1185">Reference proteome</keyword>
<dbReference type="Pfam" id="PF04575">
    <property type="entry name" value="SlipAM"/>
    <property type="match status" value="1"/>
</dbReference>
<evidence type="ECO:0000256" key="4">
    <source>
        <dbReference type="ARBA" id="ARBA00022729"/>
    </source>
</evidence>
<dbReference type="SUPFAM" id="SSF81901">
    <property type="entry name" value="HCP-like"/>
    <property type="match status" value="1"/>
</dbReference>
<comment type="caution">
    <text evidence="10">The sequence shown here is derived from an EMBL/GenBank/DDBJ whole genome shotgun (WGS) entry which is preliminary data.</text>
</comment>
<evidence type="ECO:0000256" key="1">
    <source>
        <dbReference type="ARBA" id="ARBA00004571"/>
    </source>
</evidence>
<dbReference type="STRING" id="470453.B0680_00480"/>
<sequence>MGQTNEDIITHLIVNHQWDELAKALMAYQETVDHDPVLYDYAMGAMLRAQAKHNQAIKHYEKITQDPSLIFPKFDLAVMYFENKQYKDAKVTFEAIKPSLPTPMQVLSEQYLAAIKKIEQPKPNFGLNIEQNDNVNNASSLREFDIGGMTFIFDKESQPKTATGLRYDMGISREYNISGRHHLYSSIGANGIYYPSQRDYDEFALRGELGYRYKTVKSSFGITPFAVQDWLGGDQYQYQWGVGVGATHRMSANWQMTTSANHSQKRYNDHDISKRYDGYANDGVVMALYQPTDQWLYYAGLEARHERLEDSSESSNRQGLRLGMGYYGKDVGVRAMLRHTKREFLAPNFWYGEIRHDTETQFIGTLWHNKINYKGFVPQINYRHQHTDSNLDLYDRRSGAWFVTVDKMF</sequence>
<evidence type="ECO:0000256" key="5">
    <source>
        <dbReference type="ARBA" id="ARBA00023136"/>
    </source>
</evidence>
<keyword evidence="6" id="KW-0998">Cell outer membrane</keyword>
<feature type="domain" description="Surface lipoprotein assembly modifier C-terminal" evidence="8">
    <location>
        <begin position="124"/>
        <end position="409"/>
    </location>
</feature>
<protein>
    <recommendedName>
        <fullName evidence="12">DUF560 domain-containing protein</fullName>
    </recommendedName>
</protein>
<evidence type="ECO:0000313" key="11">
    <source>
        <dbReference type="Proteomes" id="UP000189800"/>
    </source>
</evidence>
<evidence type="ECO:0000256" key="3">
    <source>
        <dbReference type="ARBA" id="ARBA00022692"/>
    </source>
</evidence>
<comment type="similarity">
    <text evidence="7">Belongs to the Slam family.</text>
</comment>
<keyword evidence="2" id="KW-1134">Transmembrane beta strand</keyword>
<dbReference type="GO" id="GO:0009279">
    <property type="term" value="C:cell outer membrane"/>
    <property type="evidence" value="ECO:0007669"/>
    <property type="project" value="UniProtKB-SubCell"/>
</dbReference>
<evidence type="ECO:0000256" key="2">
    <source>
        <dbReference type="ARBA" id="ARBA00022452"/>
    </source>
</evidence>
<dbReference type="InterPro" id="IPR007655">
    <property type="entry name" value="Slam_C"/>
</dbReference>
<keyword evidence="3" id="KW-0812">Transmembrane</keyword>
<dbReference type="Proteomes" id="UP000189800">
    <property type="component" value="Unassembled WGS sequence"/>
</dbReference>
<name>A0A1T0CVF0_9GAMM</name>
<evidence type="ECO:0000259" key="9">
    <source>
        <dbReference type="Pfam" id="PF24575"/>
    </source>
</evidence>
<organism evidence="10 11">
    <name type="scientific">Moraxella pluranimalium</name>
    <dbReference type="NCBI Taxonomy" id="470453"/>
    <lineage>
        <taxon>Bacteria</taxon>
        <taxon>Pseudomonadati</taxon>
        <taxon>Pseudomonadota</taxon>
        <taxon>Gammaproteobacteria</taxon>
        <taxon>Moraxellales</taxon>
        <taxon>Moraxellaceae</taxon>
        <taxon>Moraxella</taxon>
    </lineage>
</organism>